<organism evidence="1 2">
    <name type="scientific">Decorospora gaudefroyi</name>
    <dbReference type="NCBI Taxonomy" id="184978"/>
    <lineage>
        <taxon>Eukaryota</taxon>
        <taxon>Fungi</taxon>
        <taxon>Dikarya</taxon>
        <taxon>Ascomycota</taxon>
        <taxon>Pezizomycotina</taxon>
        <taxon>Dothideomycetes</taxon>
        <taxon>Pleosporomycetidae</taxon>
        <taxon>Pleosporales</taxon>
        <taxon>Pleosporineae</taxon>
        <taxon>Pleosporaceae</taxon>
        <taxon>Decorospora</taxon>
    </lineage>
</organism>
<dbReference type="InterPro" id="IPR029068">
    <property type="entry name" value="Glyas_Bleomycin-R_OHBP_Dase"/>
</dbReference>
<dbReference type="Proteomes" id="UP000800040">
    <property type="component" value="Unassembled WGS sequence"/>
</dbReference>
<proteinExistence type="predicted"/>
<accession>A0A6A5JYJ5</accession>
<dbReference type="SUPFAM" id="SSF54593">
    <property type="entry name" value="Glyoxalase/Bleomycin resistance protein/Dihydroxybiphenyl dioxygenase"/>
    <property type="match status" value="1"/>
</dbReference>
<evidence type="ECO:0000313" key="1">
    <source>
        <dbReference type="EMBL" id="KAF1829409.1"/>
    </source>
</evidence>
<protein>
    <recommendedName>
        <fullName evidence="3">Glyoxalase-like domain-containing protein</fullName>
    </recommendedName>
</protein>
<dbReference type="OrthoDB" id="4179687at2759"/>
<sequence length="334" mass="37002">MPVPLRGTARYVERHSSTYKQMCNLAQLISIATSQLYVVAIKMSWGDKAKPRAPTRLRQIALVTEDAERAKHLLTHVLGTEVVFEDAAVGQWGLKNFLVPLGGDLIEVVSPIREGTTAGRLLEKRGEGGYMVIMQTEDAKRRRKYIEAERLASVIFEHEQGDAVCIQYHPKGIKGGMMPELDSHTPGPNNPTPVRTRFSPWHACGPHSDGYTPAMERTQHLTLERCVLRLQPGDPAPEDAAGQWEAIFGVAATRDWLAFTNTRMRFIAGSEGLPAGLVSITIGVQGKDEYEAMVQRARDAGVWRDRDGCGCLDMCGIEWYLALLTAHDGRRGKL</sequence>
<evidence type="ECO:0008006" key="3">
    <source>
        <dbReference type="Google" id="ProtNLM"/>
    </source>
</evidence>
<dbReference type="Gene3D" id="3.10.180.10">
    <property type="entry name" value="2,3-Dihydroxybiphenyl 1,2-Dioxygenase, domain 1"/>
    <property type="match status" value="1"/>
</dbReference>
<reference evidence="1" key="1">
    <citation type="submission" date="2020-01" db="EMBL/GenBank/DDBJ databases">
        <authorList>
            <consortium name="DOE Joint Genome Institute"/>
            <person name="Haridas S."/>
            <person name="Albert R."/>
            <person name="Binder M."/>
            <person name="Bloem J."/>
            <person name="Labutti K."/>
            <person name="Salamov A."/>
            <person name="Andreopoulos B."/>
            <person name="Baker S.E."/>
            <person name="Barry K."/>
            <person name="Bills G."/>
            <person name="Bluhm B.H."/>
            <person name="Cannon C."/>
            <person name="Castanera R."/>
            <person name="Culley D.E."/>
            <person name="Daum C."/>
            <person name="Ezra D."/>
            <person name="Gonzalez J.B."/>
            <person name="Henrissat B."/>
            <person name="Kuo A."/>
            <person name="Liang C."/>
            <person name="Lipzen A."/>
            <person name="Lutzoni F."/>
            <person name="Magnuson J."/>
            <person name="Mondo S."/>
            <person name="Nolan M."/>
            <person name="Ohm R."/>
            <person name="Pangilinan J."/>
            <person name="Park H.-J."/>
            <person name="Ramirez L."/>
            <person name="Alfaro M."/>
            <person name="Sun H."/>
            <person name="Tritt A."/>
            <person name="Yoshinaga Y."/>
            <person name="Zwiers L.-H."/>
            <person name="Turgeon B.G."/>
            <person name="Goodwin S.B."/>
            <person name="Spatafora J.W."/>
            <person name="Crous P.W."/>
            <person name="Grigoriev I.V."/>
        </authorList>
    </citation>
    <scope>NUCLEOTIDE SEQUENCE</scope>
    <source>
        <strain evidence="1">P77</strain>
    </source>
</reference>
<gene>
    <name evidence="1" type="ORF">BDW02DRAFT_574005</name>
</gene>
<dbReference type="AlphaFoldDB" id="A0A6A5JYJ5"/>
<dbReference type="EMBL" id="ML975445">
    <property type="protein sequence ID" value="KAF1829409.1"/>
    <property type="molecule type" value="Genomic_DNA"/>
</dbReference>
<evidence type="ECO:0000313" key="2">
    <source>
        <dbReference type="Proteomes" id="UP000800040"/>
    </source>
</evidence>
<name>A0A6A5JYJ5_9PLEO</name>
<keyword evidence="2" id="KW-1185">Reference proteome</keyword>